<evidence type="ECO:0000256" key="8">
    <source>
        <dbReference type="ARBA" id="ARBA00022833"/>
    </source>
</evidence>
<feature type="repeat" description="ANK" evidence="9">
    <location>
        <begin position="249"/>
        <end position="276"/>
    </location>
</feature>
<feature type="compositionally biased region" description="Low complexity" evidence="11">
    <location>
        <begin position="1039"/>
        <end position="1062"/>
    </location>
</feature>
<keyword evidence="3" id="KW-0808">Transferase</keyword>
<dbReference type="GeneID" id="25563861"/>
<protein>
    <recommendedName>
        <fullName evidence="2">RBR-type E3 ubiquitin transferase</fullName>
        <ecNumber evidence="2">2.3.2.31</ecNumber>
    </recommendedName>
</protein>
<feature type="domain" description="RING-type" evidence="13">
    <location>
        <begin position="469"/>
        <end position="721"/>
    </location>
</feature>
<keyword evidence="9" id="KW-0040">ANK repeat</keyword>
<evidence type="ECO:0000256" key="6">
    <source>
        <dbReference type="ARBA" id="ARBA00022771"/>
    </source>
</evidence>
<dbReference type="Gene3D" id="1.25.40.20">
    <property type="entry name" value="Ankyrin repeat-containing domain"/>
    <property type="match status" value="2"/>
</dbReference>
<dbReference type="PROSITE" id="PS50089">
    <property type="entry name" value="ZF_RING_2"/>
    <property type="match status" value="1"/>
</dbReference>
<keyword evidence="7" id="KW-0833">Ubl conjugation pathway</keyword>
<accession>A0A0L0D6X2</accession>
<organism evidence="14 15">
    <name type="scientific">Thecamonas trahens ATCC 50062</name>
    <dbReference type="NCBI Taxonomy" id="461836"/>
    <lineage>
        <taxon>Eukaryota</taxon>
        <taxon>Apusozoa</taxon>
        <taxon>Apusomonadida</taxon>
        <taxon>Apusomonadidae</taxon>
        <taxon>Thecamonas</taxon>
    </lineage>
</organism>
<dbReference type="Pfam" id="PF12796">
    <property type="entry name" value="Ank_2"/>
    <property type="match status" value="1"/>
</dbReference>
<feature type="compositionally biased region" description="Acidic residues" evidence="11">
    <location>
        <begin position="304"/>
        <end position="315"/>
    </location>
</feature>
<evidence type="ECO:0000256" key="1">
    <source>
        <dbReference type="ARBA" id="ARBA00001798"/>
    </source>
</evidence>
<sequence>MGSKLSTKKLRRLVERGDEANALLLIAEANNRNKQLNLGVVFTSHDSITLLHLAALMGMPNLVRVLLDSDAVDINRTTQSSGRSPLHFVCSPTKMLLSQFTPGERAAVARIRVDLANALSATPETTMEMALAALSAGDRALYSAAVRQDANNREVLELLLAREDINVSLATTEGVTPLHQTAYDGYLHGMERLVATGRVDASAQDARGNTPLHQAAMQGFDAGVELLLAIGRTRYLTMSPINVMIRNNKGRTPLEAAASRGKWASVRLLLEAGTAVLPHPDDPAFSALGLGFIRDTLDEVIDGDDDGLGLNDDDASSGSLSGAPPETPAGLRRLGRDWAYRVHVSGSDGGSSDSAEEAGWSRSRARMSSFPDVGTSSDAGEAASSSRVPAERQVALDTAEIGDERDDRILAVVAALDVSPGAALALLQHNTWDADATIAWYLRNPAAACDACGILNQEEVQEARALRADTTMCLICMDDIDDGMVEATDCAHVFCRACWASYLGVAIRDAAVRVVTCPGVGCAAQVADAVVERLVEPETYQRYLRFKVQAFVDEDPRTKWCPAPGCELAVEAPPTWVVDGPGTEESTDGAGPSSDSTPPSGHLRSNVRNAECGAGHTFCFACAGPAHEPAACSMLRRWDDAMSRKLKQPRSDEKTRQYLLNEGIRVCPNPACDRLLSRNGGCNHFRCGGHGGGTSGCGYEFCWVCLSPWRGHTSAICSRGKSTLAKRLREGAAEATIQRDERFEHHFTRFRTHWLSEEVETKLRAATEEVIAMVHDVMPDRVSMHFLRLACQALIQARATLKYAYVRAYFMQDGLELRTHEHAVATLERYVESLSAVLALPYQTELNVSHRGNIALLRFAMFIWLSRSRVWRLTTLVDSCRRNLLEVAHGGHTQIRHVATPSTSRSFPPAPRFMSGPQSDAGRRACSACGEMLPRSSFSKRQWAFVSARRRCTACIVANRPSSSGVVTSARQAASDNDSDDSDPELVNIAGLSSAPGGASWHRQMFSTTGAPASDFDGQVSSTVVVSSSFKRSAPVKLAHPSGDGASSSSSSIPAAHTSAPSGRPKWFYDQYAQKWVKSL</sequence>
<proteinExistence type="predicted"/>
<dbReference type="PROSITE" id="PS50297">
    <property type="entry name" value="ANK_REP_REGION"/>
    <property type="match status" value="2"/>
</dbReference>
<dbReference type="SUPFAM" id="SSF48403">
    <property type="entry name" value="Ankyrin repeat"/>
    <property type="match status" value="1"/>
</dbReference>
<dbReference type="FunFam" id="3.30.40.10:FF:000019">
    <property type="entry name" value="RBR-type E3 ubiquitin transferase"/>
    <property type="match status" value="1"/>
</dbReference>
<dbReference type="EMBL" id="GL349449">
    <property type="protein sequence ID" value="KNC48079.1"/>
    <property type="molecule type" value="Genomic_DNA"/>
</dbReference>
<gene>
    <name evidence="14" type="ORF">AMSG_04309</name>
</gene>
<dbReference type="InterPro" id="IPR002867">
    <property type="entry name" value="IBR_dom"/>
</dbReference>
<dbReference type="InterPro" id="IPR013083">
    <property type="entry name" value="Znf_RING/FYVE/PHD"/>
</dbReference>
<keyword evidence="4" id="KW-0479">Metal-binding</keyword>
<dbReference type="eggNOG" id="KOG4177">
    <property type="taxonomic scope" value="Eukaryota"/>
</dbReference>
<dbReference type="AlphaFoldDB" id="A0A0L0D6X2"/>
<feature type="region of interest" description="Disordered" evidence="11">
    <location>
        <begin position="966"/>
        <end position="986"/>
    </location>
</feature>
<dbReference type="Pfam" id="PF01485">
    <property type="entry name" value="IBR"/>
    <property type="match status" value="2"/>
</dbReference>
<dbReference type="SUPFAM" id="SSF57850">
    <property type="entry name" value="RING/U-box"/>
    <property type="match status" value="2"/>
</dbReference>
<feature type="domain" description="RING-type" evidence="12">
    <location>
        <begin position="473"/>
        <end position="518"/>
    </location>
</feature>
<evidence type="ECO:0000256" key="9">
    <source>
        <dbReference type="PROSITE-ProRule" id="PRU00023"/>
    </source>
</evidence>
<dbReference type="InterPro" id="IPR031127">
    <property type="entry name" value="E3_UB_ligase_RBR"/>
</dbReference>
<dbReference type="PANTHER" id="PTHR11685">
    <property type="entry name" value="RBR FAMILY RING FINGER AND IBR DOMAIN-CONTAINING"/>
    <property type="match status" value="1"/>
</dbReference>
<feature type="region of interest" description="Disordered" evidence="11">
    <location>
        <begin position="577"/>
        <end position="604"/>
    </location>
</feature>
<evidence type="ECO:0000256" key="2">
    <source>
        <dbReference type="ARBA" id="ARBA00012251"/>
    </source>
</evidence>
<dbReference type="InterPro" id="IPR044066">
    <property type="entry name" value="TRIAD_supradom"/>
</dbReference>
<feature type="compositionally biased region" description="Polar residues" evidence="11">
    <location>
        <begin position="374"/>
        <end position="387"/>
    </location>
</feature>
<name>A0A0L0D6X2_THETB</name>
<dbReference type="Gene3D" id="1.20.120.1750">
    <property type="match status" value="1"/>
</dbReference>
<dbReference type="PROSITE" id="PS51873">
    <property type="entry name" value="TRIAD"/>
    <property type="match status" value="1"/>
</dbReference>
<dbReference type="GO" id="GO:0061630">
    <property type="term" value="F:ubiquitin protein ligase activity"/>
    <property type="evidence" value="ECO:0007669"/>
    <property type="project" value="UniProtKB-EC"/>
</dbReference>
<comment type="catalytic activity">
    <reaction evidence="1">
        <text>[E2 ubiquitin-conjugating enzyme]-S-ubiquitinyl-L-cysteine + [acceptor protein]-L-lysine = [E2 ubiquitin-conjugating enzyme]-L-cysteine + [acceptor protein]-N(6)-ubiquitinyl-L-lysine.</text>
        <dbReference type="EC" id="2.3.2.31"/>
    </reaction>
</comment>
<dbReference type="SMART" id="SM00647">
    <property type="entry name" value="IBR"/>
    <property type="match status" value="2"/>
</dbReference>
<dbReference type="EC" id="2.3.2.31" evidence="2"/>
<reference evidence="14 15" key="1">
    <citation type="submission" date="2010-05" db="EMBL/GenBank/DDBJ databases">
        <title>The Genome Sequence of Thecamonas trahens ATCC 50062.</title>
        <authorList>
            <consortium name="The Broad Institute Genome Sequencing Platform"/>
            <person name="Russ C."/>
            <person name="Cuomo C."/>
            <person name="Shea T."/>
            <person name="Young S.K."/>
            <person name="Zeng Q."/>
            <person name="Koehrsen M."/>
            <person name="Haas B."/>
            <person name="Borodovsky M."/>
            <person name="Guigo R."/>
            <person name="Alvarado L."/>
            <person name="Berlin A."/>
            <person name="Bochicchio J."/>
            <person name="Borenstein D."/>
            <person name="Chapman S."/>
            <person name="Chen Z."/>
            <person name="Freedman E."/>
            <person name="Gellesch M."/>
            <person name="Goldberg J."/>
            <person name="Griggs A."/>
            <person name="Gujja S."/>
            <person name="Heilman E."/>
            <person name="Heiman D."/>
            <person name="Hepburn T."/>
            <person name="Howarth C."/>
            <person name="Jen D."/>
            <person name="Larson L."/>
            <person name="Mehta T."/>
            <person name="Park D."/>
            <person name="Pearson M."/>
            <person name="Roberts A."/>
            <person name="Saif S."/>
            <person name="Shenoy N."/>
            <person name="Sisk P."/>
            <person name="Stolte C."/>
            <person name="Sykes S."/>
            <person name="Thomson T."/>
            <person name="Walk T."/>
            <person name="White J."/>
            <person name="Yandava C."/>
            <person name="Burger G."/>
            <person name="Gray M.W."/>
            <person name="Holland P.W.H."/>
            <person name="King N."/>
            <person name="Lang F.B.F."/>
            <person name="Roger A.J."/>
            <person name="Ruiz-Trillo I."/>
            <person name="Lander E."/>
            <person name="Nusbaum C."/>
        </authorList>
    </citation>
    <scope>NUCLEOTIDE SEQUENCE [LARGE SCALE GENOMIC DNA]</scope>
    <source>
        <strain evidence="14 15">ATCC 50062</strain>
    </source>
</reference>
<dbReference type="OrthoDB" id="10009520at2759"/>
<dbReference type="eggNOG" id="KOG1815">
    <property type="taxonomic scope" value="Eukaryota"/>
</dbReference>
<evidence type="ECO:0000259" key="12">
    <source>
        <dbReference type="PROSITE" id="PS50089"/>
    </source>
</evidence>
<feature type="repeat" description="ANK" evidence="9">
    <location>
        <begin position="207"/>
        <end position="231"/>
    </location>
</feature>
<dbReference type="RefSeq" id="XP_013759094.1">
    <property type="nucleotide sequence ID" value="XM_013903640.1"/>
</dbReference>
<dbReference type="InterPro" id="IPR001841">
    <property type="entry name" value="Znf_RING"/>
</dbReference>
<evidence type="ECO:0000256" key="7">
    <source>
        <dbReference type="ARBA" id="ARBA00022786"/>
    </source>
</evidence>
<dbReference type="GO" id="GO:0016567">
    <property type="term" value="P:protein ubiquitination"/>
    <property type="evidence" value="ECO:0007669"/>
    <property type="project" value="InterPro"/>
</dbReference>
<dbReference type="Proteomes" id="UP000054408">
    <property type="component" value="Unassembled WGS sequence"/>
</dbReference>
<feature type="region of interest" description="Disordered" evidence="11">
    <location>
        <begin position="345"/>
        <end position="391"/>
    </location>
</feature>
<feature type="region of interest" description="Disordered" evidence="11">
    <location>
        <begin position="1036"/>
        <end position="1064"/>
    </location>
</feature>
<evidence type="ECO:0000313" key="15">
    <source>
        <dbReference type="Proteomes" id="UP000054408"/>
    </source>
</evidence>
<feature type="region of interest" description="Disordered" evidence="11">
    <location>
        <begin position="304"/>
        <end position="331"/>
    </location>
</feature>
<evidence type="ECO:0000259" key="13">
    <source>
        <dbReference type="PROSITE" id="PS51873"/>
    </source>
</evidence>
<dbReference type="Pfam" id="PF13923">
    <property type="entry name" value="zf-C3HC4_2"/>
    <property type="match status" value="1"/>
</dbReference>
<evidence type="ECO:0000256" key="4">
    <source>
        <dbReference type="ARBA" id="ARBA00022723"/>
    </source>
</evidence>
<dbReference type="GO" id="GO:0008270">
    <property type="term" value="F:zinc ion binding"/>
    <property type="evidence" value="ECO:0007669"/>
    <property type="project" value="UniProtKB-KW"/>
</dbReference>
<evidence type="ECO:0000256" key="10">
    <source>
        <dbReference type="PROSITE-ProRule" id="PRU00175"/>
    </source>
</evidence>
<evidence type="ECO:0000313" key="14">
    <source>
        <dbReference type="EMBL" id="KNC48079.1"/>
    </source>
</evidence>
<dbReference type="InterPro" id="IPR002110">
    <property type="entry name" value="Ankyrin_rpt"/>
</dbReference>
<keyword evidence="8" id="KW-0862">Zinc</keyword>
<keyword evidence="5" id="KW-0677">Repeat</keyword>
<dbReference type="Gene3D" id="3.30.40.10">
    <property type="entry name" value="Zinc/RING finger domain, C3HC4 (zinc finger)"/>
    <property type="match status" value="1"/>
</dbReference>
<evidence type="ECO:0000256" key="11">
    <source>
        <dbReference type="SAM" id="MobiDB-lite"/>
    </source>
</evidence>
<dbReference type="SMART" id="SM00248">
    <property type="entry name" value="ANK"/>
    <property type="match status" value="5"/>
</dbReference>
<dbReference type="PROSITE" id="PS50088">
    <property type="entry name" value="ANK_REPEAT"/>
    <property type="match status" value="2"/>
</dbReference>
<keyword evidence="15" id="KW-1185">Reference proteome</keyword>
<evidence type="ECO:0000256" key="5">
    <source>
        <dbReference type="ARBA" id="ARBA00022737"/>
    </source>
</evidence>
<keyword evidence="6 10" id="KW-0863">Zinc-finger</keyword>
<dbReference type="InterPro" id="IPR036770">
    <property type="entry name" value="Ankyrin_rpt-contain_sf"/>
</dbReference>
<dbReference type="STRING" id="461836.A0A0L0D6X2"/>
<evidence type="ECO:0000256" key="3">
    <source>
        <dbReference type="ARBA" id="ARBA00022679"/>
    </source>
</evidence>